<keyword evidence="1" id="KW-0732">Signal</keyword>
<evidence type="ECO:0000313" key="2">
    <source>
        <dbReference type="EMBL" id="OSY89123.1"/>
    </source>
</evidence>
<protein>
    <recommendedName>
        <fullName evidence="4">Peptidase M12A domain-containing protein</fullName>
    </recommendedName>
</protein>
<comment type="caution">
    <text evidence="2">The sequence shown here is derived from an EMBL/GenBank/DDBJ whole genome shotgun (WGS) entry which is preliminary data.</text>
</comment>
<dbReference type="RefSeq" id="WP_086028918.1">
    <property type="nucleotide sequence ID" value="NZ_LAPZ01000001.1"/>
</dbReference>
<evidence type="ECO:0000256" key="1">
    <source>
        <dbReference type="SAM" id="SignalP"/>
    </source>
</evidence>
<name>A0A1Y2PF56_9FLAO</name>
<dbReference type="EMBL" id="LAPZ01000001">
    <property type="protein sequence ID" value="OSY89123.1"/>
    <property type="molecule type" value="Genomic_DNA"/>
</dbReference>
<dbReference type="AlphaFoldDB" id="A0A1Y2PF56"/>
<reference evidence="2 3" key="1">
    <citation type="submission" date="2015-03" db="EMBL/GenBank/DDBJ databases">
        <title>Genome sequence of Tenacibaculum sp. S2-2, isolated from intestinal microbiota of sea cucumber, Apostichopus japonicas.</title>
        <authorList>
            <person name="Shao Z."/>
            <person name="Wang L."/>
            <person name="Li X."/>
        </authorList>
    </citation>
    <scope>NUCLEOTIDE SEQUENCE [LARGE SCALE GENOMIC DNA]</scope>
    <source>
        <strain evidence="2 3">S2-2</strain>
    </source>
</reference>
<feature type="signal peptide" evidence="1">
    <location>
        <begin position="1"/>
        <end position="19"/>
    </location>
</feature>
<dbReference type="Proteomes" id="UP000194221">
    <property type="component" value="Unassembled WGS sequence"/>
</dbReference>
<proteinExistence type="predicted"/>
<keyword evidence="3" id="KW-1185">Reference proteome</keyword>
<gene>
    <name evidence="2" type="ORF">WH52_00235</name>
</gene>
<dbReference type="STRING" id="1635173.WH52_00235"/>
<evidence type="ECO:0008006" key="4">
    <source>
        <dbReference type="Google" id="ProtNLM"/>
    </source>
</evidence>
<accession>A0A1Y2PF56</accession>
<sequence>MKFKLVYIALLFSISVSFASRKEKVFGTWKVRNGVLIKNSSPKSELAADYWKEFYYIFPKNICRKYIREIVLMTDGVDEKTGALVALNSRNTQWRLVIDINDVDFKTKNKKRLYESIYTYVHEFGHLLTLNSSQVKPTLKKEQAEGEPYINEEGQAYKNSYINKFVGKFWKGKLLKEWDVIQDKYCYIEQESCIDKLYDLYMDNFTEFLTDYAAESPEEDIVESWTAFVLRGKVKKPKTIAQHKINFFYQYPELVAFRKHIKLKTRKYLH</sequence>
<dbReference type="InParanoid" id="A0A1Y2PF56"/>
<feature type="chain" id="PRO_5012756675" description="Peptidase M12A domain-containing protein" evidence="1">
    <location>
        <begin position="20"/>
        <end position="270"/>
    </location>
</feature>
<organism evidence="2 3">
    <name type="scientific">Tenacibaculum holothuriorum</name>
    <dbReference type="NCBI Taxonomy" id="1635173"/>
    <lineage>
        <taxon>Bacteria</taxon>
        <taxon>Pseudomonadati</taxon>
        <taxon>Bacteroidota</taxon>
        <taxon>Flavobacteriia</taxon>
        <taxon>Flavobacteriales</taxon>
        <taxon>Flavobacteriaceae</taxon>
        <taxon>Tenacibaculum</taxon>
    </lineage>
</organism>
<dbReference type="SUPFAM" id="SSF55486">
    <property type="entry name" value="Metalloproteases ('zincins'), catalytic domain"/>
    <property type="match status" value="1"/>
</dbReference>
<evidence type="ECO:0000313" key="3">
    <source>
        <dbReference type="Proteomes" id="UP000194221"/>
    </source>
</evidence>
<dbReference type="OrthoDB" id="1114958at2"/>